<dbReference type="EMBL" id="LWSG01000003">
    <property type="protein sequence ID" value="OAS88547.1"/>
    <property type="molecule type" value="Genomic_DNA"/>
</dbReference>
<dbReference type="PANTHER" id="PTHR43777:SF1">
    <property type="entry name" value="MOLYBDENUM COFACTOR CYTIDYLYLTRANSFERASE"/>
    <property type="match status" value="1"/>
</dbReference>
<dbReference type="OrthoDB" id="285216at2"/>
<dbReference type="RefSeq" id="WP_066327387.1">
    <property type="nucleotide sequence ID" value="NZ_LWSG01000003.1"/>
</dbReference>
<protein>
    <recommendedName>
        <fullName evidence="1">MobA-like NTP transferase domain-containing protein</fullName>
    </recommendedName>
</protein>
<dbReference type="AlphaFoldDB" id="A0A179T3J3"/>
<keyword evidence="3" id="KW-1185">Reference proteome</keyword>
<accession>A0A179T3J3</accession>
<feature type="domain" description="MobA-like NTP transferase" evidence="1">
    <location>
        <begin position="6"/>
        <end position="169"/>
    </location>
</feature>
<proteinExistence type="predicted"/>
<evidence type="ECO:0000313" key="2">
    <source>
        <dbReference type="EMBL" id="OAS88547.1"/>
    </source>
</evidence>
<dbReference type="InterPro" id="IPR029044">
    <property type="entry name" value="Nucleotide-diphossugar_trans"/>
</dbReference>
<dbReference type="GO" id="GO:0016779">
    <property type="term" value="F:nucleotidyltransferase activity"/>
    <property type="evidence" value="ECO:0007669"/>
    <property type="project" value="UniProtKB-ARBA"/>
</dbReference>
<organism evidence="2 3">
    <name type="scientific">Metabacillus litoralis</name>
    <dbReference type="NCBI Taxonomy" id="152268"/>
    <lineage>
        <taxon>Bacteria</taxon>
        <taxon>Bacillati</taxon>
        <taxon>Bacillota</taxon>
        <taxon>Bacilli</taxon>
        <taxon>Bacillales</taxon>
        <taxon>Bacillaceae</taxon>
        <taxon>Metabacillus</taxon>
    </lineage>
</organism>
<evidence type="ECO:0000313" key="3">
    <source>
        <dbReference type="Proteomes" id="UP000078534"/>
    </source>
</evidence>
<gene>
    <name evidence="2" type="ORF">A6K24_15970</name>
</gene>
<name>A0A179T3J3_9BACI</name>
<sequence>MKNIIGIYLAAGSSKRMGKCKLSLPLSVKPLGTIALKEIMQSNIDHFLVVTNDFNAVWLNSADDLHAYPNKWENIVSLQAHLGQSFSLKAGIRRALQLGAESIVVFLADQPFVTSGLINRLINEARNEHDYVASAVGGVLKPPIIFNLKALAKIMTIRGDEGARSLLKNGTLTGTSIQVNSDQLFDIDTVEDYEFARSFSLRNSNKIS</sequence>
<dbReference type="STRING" id="152268.A6K24_15970"/>
<dbReference type="PANTHER" id="PTHR43777">
    <property type="entry name" value="MOLYBDENUM COFACTOR CYTIDYLYLTRANSFERASE"/>
    <property type="match status" value="1"/>
</dbReference>
<dbReference type="InterPro" id="IPR025877">
    <property type="entry name" value="MobA-like_NTP_Trfase"/>
</dbReference>
<dbReference type="CDD" id="cd04182">
    <property type="entry name" value="GT_2_like_f"/>
    <property type="match status" value="1"/>
</dbReference>
<dbReference type="Gene3D" id="3.90.550.10">
    <property type="entry name" value="Spore Coat Polysaccharide Biosynthesis Protein SpsA, Chain A"/>
    <property type="match status" value="1"/>
</dbReference>
<comment type="caution">
    <text evidence="2">The sequence shown here is derived from an EMBL/GenBank/DDBJ whole genome shotgun (WGS) entry which is preliminary data.</text>
</comment>
<reference evidence="3" key="1">
    <citation type="submission" date="2016-04" db="EMBL/GenBank/DDBJ databases">
        <authorList>
            <person name="Lyu Z."/>
            <person name="Lyu W."/>
        </authorList>
    </citation>
    <scope>NUCLEOTIDE SEQUENCE [LARGE SCALE GENOMIC DNA]</scope>
    <source>
        <strain evidence="3">C44</strain>
    </source>
</reference>
<evidence type="ECO:0000259" key="1">
    <source>
        <dbReference type="Pfam" id="PF12804"/>
    </source>
</evidence>
<dbReference type="Pfam" id="PF12804">
    <property type="entry name" value="NTP_transf_3"/>
    <property type="match status" value="1"/>
</dbReference>
<dbReference type="Proteomes" id="UP000078534">
    <property type="component" value="Unassembled WGS sequence"/>
</dbReference>
<dbReference type="SUPFAM" id="SSF53448">
    <property type="entry name" value="Nucleotide-diphospho-sugar transferases"/>
    <property type="match status" value="1"/>
</dbReference>